<evidence type="ECO:0000313" key="3">
    <source>
        <dbReference type="Proteomes" id="UP000270649"/>
    </source>
</evidence>
<dbReference type="AlphaFoldDB" id="A0A3M0H006"/>
<evidence type="ECO:0000313" key="1">
    <source>
        <dbReference type="EMBL" id="MBM0243598.1"/>
    </source>
</evidence>
<organism evidence="2 3">
    <name type="scientific">Corynebacterium macginleyi</name>
    <dbReference type="NCBI Taxonomy" id="38290"/>
    <lineage>
        <taxon>Bacteria</taxon>
        <taxon>Bacillati</taxon>
        <taxon>Actinomycetota</taxon>
        <taxon>Actinomycetes</taxon>
        <taxon>Mycobacteriales</taxon>
        <taxon>Corynebacteriaceae</taxon>
        <taxon>Corynebacterium</taxon>
    </lineage>
</organism>
<gene>
    <name evidence="2" type="ORF">D9543_00360</name>
    <name evidence="1" type="ORF">GWO63_004790</name>
</gene>
<sequence>MFDPSAGKAELSVTSRGRPDLNFIYKNGKTNKTEFDRPPVSRALRHAQQQLDANPDADIWLLTLDNIDESSELGKVIKANRDGVDNYVASLREGI</sequence>
<reference evidence="1 4" key="2">
    <citation type="submission" date="2021-01" db="EMBL/GenBank/DDBJ databases">
        <title>Complete genome sequences of Corynebacterium macginleyi strains isolated from infectious keratitis.</title>
        <authorList>
            <person name="Sagerfors S."/>
            <person name="Poehlein A."/>
            <person name="Soderquist B."/>
            <person name="Bruggemann H."/>
        </authorList>
    </citation>
    <scope>NUCLEOTIDE SEQUENCE [LARGE SCALE GENOMIC DNA]</scope>
    <source>
        <strain evidence="1 4">12T220</strain>
    </source>
</reference>
<comment type="caution">
    <text evidence="2">The sequence shown here is derived from an EMBL/GenBank/DDBJ whole genome shotgun (WGS) entry which is preliminary data.</text>
</comment>
<dbReference type="EMBL" id="REGC01000001">
    <property type="protein sequence ID" value="RMB64278.1"/>
    <property type="molecule type" value="Genomic_DNA"/>
</dbReference>
<name>A0A3M0H006_9CORY</name>
<protein>
    <submittedName>
        <fullName evidence="2">Uncharacterized protein</fullName>
    </submittedName>
</protein>
<evidence type="ECO:0000313" key="2">
    <source>
        <dbReference type="EMBL" id="RMB64278.1"/>
    </source>
</evidence>
<dbReference type="Proteomes" id="UP001518680">
    <property type="component" value="Unassembled WGS sequence"/>
</dbReference>
<dbReference type="EMBL" id="JAACBX020000001">
    <property type="protein sequence ID" value="MBM0243598.1"/>
    <property type="molecule type" value="Genomic_DNA"/>
</dbReference>
<accession>A0A3M0H006</accession>
<keyword evidence="4" id="KW-1185">Reference proteome</keyword>
<evidence type="ECO:0000313" key="4">
    <source>
        <dbReference type="Proteomes" id="UP001518680"/>
    </source>
</evidence>
<reference evidence="2 3" key="1">
    <citation type="submission" date="2018-10" db="EMBL/GenBank/DDBJ databases">
        <title>Corynebacterium macginleyi genome sequencing and assembly of the type strain and two clinical samples.</title>
        <authorList>
            <person name="Bernier A.-M."/>
            <person name="Bernard K."/>
        </authorList>
    </citation>
    <scope>NUCLEOTIDE SEQUENCE [LARGE SCALE GENOMIC DNA]</scope>
    <source>
        <strain evidence="2 3">NML 120205</strain>
    </source>
</reference>
<dbReference type="Proteomes" id="UP000270649">
    <property type="component" value="Unassembled WGS sequence"/>
</dbReference>
<proteinExistence type="predicted"/>
<dbReference type="OrthoDB" id="9940503at2"/>